<evidence type="ECO:0000313" key="2">
    <source>
        <dbReference type="EMBL" id="TDC97132.1"/>
    </source>
</evidence>
<evidence type="ECO:0000256" key="1">
    <source>
        <dbReference type="SAM" id="MobiDB-lite"/>
    </source>
</evidence>
<reference evidence="2 3" key="1">
    <citation type="submission" date="2019-03" db="EMBL/GenBank/DDBJ databases">
        <title>Draft genome sequences of novel Actinobacteria.</title>
        <authorList>
            <person name="Sahin N."/>
            <person name="Ay H."/>
            <person name="Saygin H."/>
        </authorList>
    </citation>
    <scope>NUCLEOTIDE SEQUENCE [LARGE SCALE GENOMIC DNA]</scope>
    <source>
        <strain evidence="2 3">KC310</strain>
    </source>
</reference>
<dbReference type="EMBL" id="SMKO01000157">
    <property type="protein sequence ID" value="TDC97132.1"/>
    <property type="molecule type" value="Genomic_DNA"/>
</dbReference>
<protein>
    <submittedName>
        <fullName evidence="2">Uncharacterized protein</fullName>
    </submittedName>
</protein>
<evidence type="ECO:0000313" key="3">
    <source>
        <dbReference type="Proteomes" id="UP000295258"/>
    </source>
</evidence>
<gene>
    <name evidence="2" type="ORF">E1292_37690</name>
</gene>
<dbReference type="RefSeq" id="WP_132602643.1">
    <property type="nucleotide sequence ID" value="NZ_SMKO01000157.1"/>
</dbReference>
<proteinExistence type="predicted"/>
<sequence>MADQLQRELETHGLPADVNDGYGLAVVSVWRGLLVWTDGTVFWWCTGWNDQRHRPVYAWHPTADPTRAARRIAARYADLRGSAPKRVQPAPGSRGGMPFRAGDPL</sequence>
<feature type="region of interest" description="Disordered" evidence="1">
    <location>
        <begin position="83"/>
        <end position="105"/>
    </location>
</feature>
<keyword evidence="3" id="KW-1185">Reference proteome</keyword>
<organism evidence="2 3">
    <name type="scientific">Nonomuraea deserti</name>
    <dbReference type="NCBI Taxonomy" id="1848322"/>
    <lineage>
        <taxon>Bacteria</taxon>
        <taxon>Bacillati</taxon>
        <taxon>Actinomycetota</taxon>
        <taxon>Actinomycetes</taxon>
        <taxon>Streptosporangiales</taxon>
        <taxon>Streptosporangiaceae</taxon>
        <taxon>Nonomuraea</taxon>
    </lineage>
</organism>
<name>A0A4R4V4C1_9ACTN</name>
<comment type="caution">
    <text evidence="2">The sequence shown here is derived from an EMBL/GenBank/DDBJ whole genome shotgun (WGS) entry which is preliminary data.</text>
</comment>
<dbReference type="AlphaFoldDB" id="A0A4R4V4C1"/>
<accession>A0A4R4V4C1</accession>
<dbReference type="Proteomes" id="UP000295258">
    <property type="component" value="Unassembled WGS sequence"/>
</dbReference>